<reference evidence="2 3" key="1">
    <citation type="submission" date="2024-01" db="EMBL/GenBank/DDBJ databases">
        <title>The genomes of 5 underutilized Papilionoideae crops provide insights into root nodulation and disease resistanc.</title>
        <authorList>
            <person name="Jiang F."/>
        </authorList>
    </citation>
    <scope>NUCLEOTIDE SEQUENCE [LARGE SCALE GENOMIC DNA]</scope>
    <source>
        <strain evidence="2">LVBAO_FW01</strain>
        <tissue evidence="2">Leaves</tissue>
    </source>
</reference>
<protein>
    <submittedName>
        <fullName evidence="2">Uncharacterized protein</fullName>
    </submittedName>
</protein>
<accession>A0AAN9K7K6</accession>
<proteinExistence type="predicted"/>
<keyword evidence="1" id="KW-0812">Transmembrane</keyword>
<feature type="transmembrane region" description="Helical" evidence="1">
    <location>
        <begin position="47"/>
        <end position="67"/>
    </location>
</feature>
<comment type="caution">
    <text evidence="2">The sequence shown here is derived from an EMBL/GenBank/DDBJ whole genome shotgun (WGS) entry which is preliminary data.</text>
</comment>
<sequence length="71" mass="8264">MCKNVTLNFIQRRLASSNVKKQMKRIDVVSFKRLVYSQLQIMYDLDLGILACGIEYIFTSAVALHYYTLKV</sequence>
<dbReference type="AlphaFoldDB" id="A0AAN9K7K6"/>
<gene>
    <name evidence="2" type="ORF">VNO77_36177</name>
</gene>
<evidence type="ECO:0000313" key="3">
    <source>
        <dbReference type="Proteomes" id="UP001367508"/>
    </source>
</evidence>
<evidence type="ECO:0000313" key="2">
    <source>
        <dbReference type="EMBL" id="KAK7312375.1"/>
    </source>
</evidence>
<keyword evidence="1" id="KW-0472">Membrane</keyword>
<evidence type="ECO:0000256" key="1">
    <source>
        <dbReference type="SAM" id="Phobius"/>
    </source>
</evidence>
<organism evidence="2 3">
    <name type="scientific">Canavalia gladiata</name>
    <name type="common">Sword bean</name>
    <name type="synonym">Dolichos gladiatus</name>
    <dbReference type="NCBI Taxonomy" id="3824"/>
    <lineage>
        <taxon>Eukaryota</taxon>
        <taxon>Viridiplantae</taxon>
        <taxon>Streptophyta</taxon>
        <taxon>Embryophyta</taxon>
        <taxon>Tracheophyta</taxon>
        <taxon>Spermatophyta</taxon>
        <taxon>Magnoliopsida</taxon>
        <taxon>eudicotyledons</taxon>
        <taxon>Gunneridae</taxon>
        <taxon>Pentapetalae</taxon>
        <taxon>rosids</taxon>
        <taxon>fabids</taxon>
        <taxon>Fabales</taxon>
        <taxon>Fabaceae</taxon>
        <taxon>Papilionoideae</taxon>
        <taxon>50 kb inversion clade</taxon>
        <taxon>NPAAA clade</taxon>
        <taxon>indigoferoid/millettioid clade</taxon>
        <taxon>Phaseoleae</taxon>
        <taxon>Canavalia</taxon>
    </lineage>
</organism>
<keyword evidence="3" id="KW-1185">Reference proteome</keyword>
<keyword evidence="1" id="KW-1133">Transmembrane helix</keyword>
<dbReference type="Proteomes" id="UP001367508">
    <property type="component" value="Unassembled WGS sequence"/>
</dbReference>
<name>A0AAN9K7K6_CANGL</name>
<dbReference type="EMBL" id="JAYMYQ010000009">
    <property type="protein sequence ID" value="KAK7312375.1"/>
    <property type="molecule type" value="Genomic_DNA"/>
</dbReference>